<evidence type="ECO:0008006" key="3">
    <source>
        <dbReference type="Google" id="ProtNLM"/>
    </source>
</evidence>
<dbReference type="InterPro" id="IPR051405">
    <property type="entry name" value="phD/YefM_antitoxin"/>
</dbReference>
<comment type="caution">
    <text evidence="2">The sequence shown here is derived from an EMBL/GenBank/DDBJ whole genome shotgun (WGS) entry which is preliminary data.</text>
</comment>
<dbReference type="EMBL" id="BARV01035194">
    <property type="protein sequence ID" value="GAI54800.1"/>
    <property type="molecule type" value="Genomic_DNA"/>
</dbReference>
<comment type="similarity">
    <text evidence="1">Belongs to the phD/YefM antitoxin family.</text>
</comment>
<name>X1QV69_9ZZZZ</name>
<dbReference type="InterPro" id="IPR036165">
    <property type="entry name" value="YefM-like_sf"/>
</dbReference>
<dbReference type="PANTHER" id="PTHR33713:SF6">
    <property type="entry name" value="ANTITOXIN YEFM"/>
    <property type="match status" value="1"/>
</dbReference>
<organism evidence="2">
    <name type="scientific">marine sediment metagenome</name>
    <dbReference type="NCBI Taxonomy" id="412755"/>
    <lineage>
        <taxon>unclassified sequences</taxon>
        <taxon>metagenomes</taxon>
        <taxon>ecological metagenomes</taxon>
    </lineage>
</organism>
<proteinExistence type="inferred from homology"/>
<accession>X1QV69</accession>
<evidence type="ECO:0000313" key="2">
    <source>
        <dbReference type="EMBL" id="GAI54800.1"/>
    </source>
</evidence>
<dbReference type="AlphaFoldDB" id="X1QV69"/>
<gene>
    <name evidence="2" type="ORF">S06H3_54954</name>
</gene>
<dbReference type="PANTHER" id="PTHR33713">
    <property type="entry name" value="ANTITOXIN YAFN-RELATED"/>
    <property type="match status" value="1"/>
</dbReference>
<reference evidence="2" key="1">
    <citation type="journal article" date="2014" name="Front. Microbiol.">
        <title>High frequency of phylogenetically diverse reductive dehalogenase-homologous genes in deep subseafloor sedimentary metagenomes.</title>
        <authorList>
            <person name="Kawai M."/>
            <person name="Futagami T."/>
            <person name="Toyoda A."/>
            <person name="Takaki Y."/>
            <person name="Nishi S."/>
            <person name="Hori S."/>
            <person name="Arai W."/>
            <person name="Tsubouchi T."/>
            <person name="Morono Y."/>
            <person name="Uchiyama I."/>
            <person name="Ito T."/>
            <person name="Fujiyama A."/>
            <person name="Inagaki F."/>
            <person name="Takami H."/>
        </authorList>
    </citation>
    <scope>NUCLEOTIDE SEQUENCE</scope>
    <source>
        <strain evidence="2">Expedition CK06-06</strain>
    </source>
</reference>
<dbReference type="SUPFAM" id="SSF143120">
    <property type="entry name" value="YefM-like"/>
    <property type="match status" value="1"/>
</dbReference>
<dbReference type="Gene3D" id="3.40.1620.10">
    <property type="entry name" value="YefM-like domain"/>
    <property type="match status" value="1"/>
</dbReference>
<protein>
    <recommendedName>
        <fullName evidence="3">Antitoxin</fullName>
    </recommendedName>
</protein>
<evidence type="ECO:0000256" key="1">
    <source>
        <dbReference type="ARBA" id="ARBA00009981"/>
    </source>
</evidence>
<dbReference type="Pfam" id="PF02604">
    <property type="entry name" value="PhdYeFM_antitox"/>
    <property type="match status" value="1"/>
</dbReference>
<dbReference type="InterPro" id="IPR006442">
    <property type="entry name" value="Antitoxin_Phd/YefM"/>
</dbReference>
<sequence length="86" mass="10055">MEHLTLDEFEKKLRNVFVRVADDREPVSVVMDEGREVILVDGDEYRSVMETFYLLRSPANAERLRKGIQQHKEGKTKSIDVEAYLD</sequence>